<name>A0A917E8K4_9HYPH</name>
<feature type="transmembrane region" description="Helical" evidence="1">
    <location>
        <begin position="46"/>
        <end position="65"/>
    </location>
</feature>
<keyword evidence="1" id="KW-1133">Transmembrane helix</keyword>
<evidence type="ECO:0000256" key="1">
    <source>
        <dbReference type="SAM" id="Phobius"/>
    </source>
</evidence>
<sequence>MLYDTRWDRRFEEPPPRGNGWFWFFVAAFVPVLIGAYTLATAFDSLTLLAAPLGVNLAAIVWARFAGW</sequence>
<proteinExistence type="predicted"/>
<feature type="transmembrane region" description="Helical" evidence="1">
    <location>
        <begin position="21"/>
        <end position="40"/>
    </location>
</feature>
<comment type="caution">
    <text evidence="2">The sequence shown here is derived from an EMBL/GenBank/DDBJ whole genome shotgun (WGS) entry which is preliminary data.</text>
</comment>
<protein>
    <submittedName>
        <fullName evidence="2">Uncharacterized protein</fullName>
    </submittedName>
</protein>
<accession>A0A917E8K4</accession>
<keyword evidence="1" id="KW-0472">Membrane</keyword>
<keyword evidence="1" id="KW-0812">Transmembrane</keyword>
<evidence type="ECO:0000313" key="2">
    <source>
        <dbReference type="EMBL" id="GGE13886.1"/>
    </source>
</evidence>
<dbReference type="EMBL" id="BMIQ01000006">
    <property type="protein sequence ID" value="GGE13886.1"/>
    <property type="molecule type" value="Genomic_DNA"/>
</dbReference>
<evidence type="ECO:0000313" key="3">
    <source>
        <dbReference type="Proteomes" id="UP000644699"/>
    </source>
</evidence>
<keyword evidence="3" id="KW-1185">Reference proteome</keyword>
<organism evidence="2 3">
    <name type="scientific">Aureimonas endophytica</name>
    <dbReference type="NCBI Taxonomy" id="2027858"/>
    <lineage>
        <taxon>Bacteria</taxon>
        <taxon>Pseudomonadati</taxon>
        <taxon>Pseudomonadota</taxon>
        <taxon>Alphaproteobacteria</taxon>
        <taxon>Hyphomicrobiales</taxon>
        <taxon>Aurantimonadaceae</taxon>
        <taxon>Aureimonas</taxon>
    </lineage>
</organism>
<reference evidence="2" key="1">
    <citation type="journal article" date="2014" name="Int. J. Syst. Evol. Microbiol.">
        <title>Complete genome sequence of Corynebacterium casei LMG S-19264T (=DSM 44701T), isolated from a smear-ripened cheese.</title>
        <authorList>
            <consortium name="US DOE Joint Genome Institute (JGI-PGF)"/>
            <person name="Walter F."/>
            <person name="Albersmeier A."/>
            <person name="Kalinowski J."/>
            <person name="Ruckert C."/>
        </authorList>
    </citation>
    <scope>NUCLEOTIDE SEQUENCE</scope>
    <source>
        <strain evidence="2">CGMCC 1.15367</strain>
    </source>
</reference>
<reference evidence="2" key="2">
    <citation type="submission" date="2020-09" db="EMBL/GenBank/DDBJ databases">
        <authorList>
            <person name="Sun Q."/>
            <person name="Zhou Y."/>
        </authorList>
    </citation>
    <scope>NUCLEOTIDE SEQUENCE</scope>
    <source>
        <strain evidence="2">CGMCC 1.15367</strain>
    </source>
</reference>
<dbReference type="AlphaFoldDB" id="A0A917E8K4"/>
<dbReference type="RefSeq" id="WP_188911005.1">
    <property type="nucleotide sequence ID" value="NZ_BMIQ01000006.1"/>
</dbReference>
<gene>
    <name evidence="2" type="ORF">GCM10011390_36280</name>
</gene>
<dbReference type="Proteomes" id="UP000644699">
    <property type="component" value="Unassembled WGS sequence"/>
</dbReference>